<dbReference type="EMBL" id="CP003651">
    <property type="protein sequence ID" value="AFL95512.1"/>
    <property type="molecule type" value="Genomic_DNA"/>
</dbReference>
<dbReference type="Pfam" id="PF04307">
    <property type="entry name" value="YdjM"/>
    <property type="match status" value="1"/>
</dbReference>
<gene>
    <name evidence="2" type="ORF">CL1_1312</name>
</gene>
<keyword evidence="3" id="KW-1185">Reference proteome</keyword>
<dbReference type="InterPro" id="IPR007404">
    <property type="entry name" value="YdjM-like"/>
</dbReference>
<reference evidence="2 3" key="1">
    <citation type="journal article" date="2012" name="J. Bacteriol.">
        <title>Complete Genome Sequence of the Hyperthermophilic Archaeon Thermococcus sp. Strain CL1, Isolated from a Paralvinella sp. Polychaete Worm Collected from a Hydrothermal Vent.</title>
        <authorList>
            <person name="Jung J.H."/>
            <person name="Holden J.F."/>
            <person name="Seo D.H."/>
            <person name="Park K.H."/>
            <person name="Shin H."/>
            <person name="Ryu S."/>
            <person name="Lee J.H."/>
            <person name="Park C.S."/>
        </authorList>
    </citation>
    <scope>NUCLEOTIDE SEQUENCE [LARGE SCALE GENOMIC DNA]</scope>
    <source>
        <strain evidence="3">DSM 27260 / KACC 17922 / CL1</strain>
    </source>
</reference>
<feature type="transmembrane region" description="Helical" evidence="1">
    <location>
        <begin position="148"/>
        <end position="168"/>
    </location>
</feature>
<evidence type="ECO:0000313" key="3">
    <source>
        <dbReference type="Proteomes" id="UP000006064"/>
    </source>
</evidence>
<keyword evidence="1" id="KW-1133">Transmembrane helix</keyword>
<accession>I3ZUX8</accession>
<keyword evidence="1" id="KW-0472">Membrane</keyword>
<proteinExistence type="predicted"/>
<evidence type="ECO:0000256" key="1">
    <source>
        <dbReference type="SAM" id="Phobius"/>
    </source>
</evidence>
<name>I3ZUX8_THECF</name>
<dbReference type="AlphaFoldDB" id="I3ZUX8"/>
<sequence length="169" mass="18779">MDFHLNLYESQEFKGFAMDPLEHASIPGLVYLALAPEPKVGALVALTIGAVFPDLDALAEEHRSYFHSLLALLPALLAGYLLKGLPLLFALGWASHLFLDFFTGVIPPFYPLSRRGWGLSITVIGPRNFRVKAKLIEKYPDKRHDYRLEIGGSFALALLALLVAIIRLH</sequence>
<feature type="transmembrane region" description="Helical" evidence="1">
    <location>
        <begin position="64"/>
        <end position="82"/>
    </location>
</feature>
<organism evidence="2 3">
    <name type="scientific">Thermococcus cleftensis (strain DSM 27260 / KACC 17922 / CL1)</name>
    <dbReference type="NCBI Taxonomy" id="163003"/>
    <lineage>
        <taxon>Archaea</taxon>
        <taxon>Methanobacteriati</taxon>
        <taxon>Methanobacteriota</taxon>
        <taxon>Thermococci</taxon>
        <taxon>Thermococcales</taxon>
        <taxon>Thermococcaceae</taxon>
        <taxon>Thermococcus</taxon>
    </lineage>
</organism>
<dbReference type="Proteomes" id="UP000006064">
    <property type="component" value="Chromosome"/>
</dbReference>
<protein>
    <recommendedName>
        <fullName evidence="4">Membrane-bound metal-dependent hydrolase</fullName>
    </recommendedName>
</protein>
<evidence type="ECO:0008006" key="4">
    <source>
        <dbReference type="Google" id="ProtNLM"/>
    </source>
</evidence>
<dbReference type="STRING" id="163003.CL1_1312"/>
<dbReference type="HOGENOM" id="CLU_117973_0_0_2"/>
<dbReference type="KEGG" id="thm:CL1_1312"/>
<evidence type="ECO:0000313" key="2">
    <source>
        <dbReference type="EMBL" id="AFL95512.1"/>
    </source>
</evidence>
<keyword evidence="1" id="KW-0812">Transmembrane</keyword>